<dbReference type="EMBL" id="JAIXNE010000003">
    <property type="protein sequence ID" value="MCA6076760.1"/>
    <property type="molecule type" value="Genomic_DNA"/>
</dbReference>
<accession>A0A9X1HVN2</accession>
<dbReference type="EMBL" id="JAIXNE010000004">
    <property type="protein sequence ID" value="MCA6077888.1"/>
    <property type="molecule type" value="Genomic_DNA"/>
</dbReference>
<evidence type="ECO:0000313" key="4">
    <source>
        <dbReference type="Proteomes" id="UP001139409"/>
    </source>
</evidence>
<dbReference type="Proteomes" id="UP001139409">
    <property type="component" value="Unassembled WGS sequence"/>
</dbReference>
<organism evidence="3 4">
    <name type="scientific">Fulvivirga sedimenti</name>
    <dbReference type="NCBI Taxonomy" id="2879465"/>
    <lineage>
        <taxon>Bacteria</taxon>
        <taxon>Pseudomonadati</taxon>
        <taxon>Bacteroidota</taxon>
        <taxon>Cytophagia</taxon>
        <taxon>Cytophagales</taxon>
        <taxon>Fulvivirgaceae</taxon>
        <taxon>Fulvivirga</taxon>
    </lineage>
</organism>
<comment type="caution">
    <text evidence="3">The sequence shown here is derived from an EMBL/GenBank/DDBJ whole genome shotgun (WGS) entry which is preliminary data.</text>
</comment>
<evidence type="ECO:0000313" key="1">
    <source>
        <dbReference type="EMBL" id="MCA6075583.1"/>
    </source>
</evidence>
<name>A0A9X1HVN2_9BACT</name>
<gene>
    <name evidence="1" type="ORF">LDX50_11945</name>
    <name evidence="2" type="ORF">LDX50_17915</name>
    <name evidence="3" type="ORF">LDX50_23635</name>
</gene>
<protein>
    <submittedName>
        <fullName evidence="3">Uncharacterized protein</fullName>
    </submittedName>
</protein>
<keyword evidence="4" id="KW-1185">Reference proteome</keyword>
<reference evidence="3" key="1">
    <citation type="submission" date="2021-09" db="EMBL/GenBank/DDBJ databases">
        <title>Fulvivirga sp. isolated from coastal sediment.</title>
        <authorList>
            <person name="Yu H."/>
        </authorList>
    </citation>
    <scope>NUCLEOTIDE SEQUENCE</scope>
    <source>
        <strain evidence="3">1062</strain>
    </source>
</reference>
<dbReference type="RefSeq" id="WP_225698680.1">
    <property type="nucleotide sequence ID" value="NZ_JAIXNE010000002.1"/>
</dbReference>
<sequence>MELLCQGHNHPLPSSLWNSLGSAAIAGDNQGVGQACLPVGRDLCPSLILYLFVPKG</sequence>
<evidence type="ECO:0000313" key="3">
    <source>
        <dbReference type="EMBL" id="MCA6077888.1"/>
    </source>
</evidence>
<dbReference type="AlphaFoldDB" id="A0A9X1HVN2"/>
<proteinExistence type="predicted"/>
<dbReference type="EMBL" id="JAIXNE010000002">
    <property type="protein sequence ID" value="MCA6075583.1"/>
    <property type="molecule type" value="Genomic_DNA"/>
</dbReference>
<evidence type="ECO:0000313" key="2">
    <source>
        <dbReference type="EMBL" id="MCA6076760.1"/>
    </source>
</evidence>